<dbReference type="PANTHER" id="PTHR31907">
    <property type="entry name" value="MLP-LIKE PROTEIN 423"/>
    <property type="match status" value="1"/>
</dbReference>
<keyword evidence="3" id="KW-1185">Reference proteome</keyword>
<dbReference type="EMBL" id="JACXVP010000004">
    <property type="protein sequence ID" value="KAG5608352.1"/>
    <property type="molecule type" value="Genomic_DNA"/>
</dbReference>
<evidence type="ECO:0000259" key="1">
    <source>
        <dbReference type="SMART" id="SM01037"/>
    </source>
</evidence>
<dbReference type="InterPro" id="IPR023393">
    <property type="entry name" value="START-like_dom_sf"/>
</dbReference>
<sequence>MGVKGKLTASIDVNCGGHLIHDHFHTKPHLIPNITPSKILSFEFLKGETIKVGSVVSWKYNDDGKDKVIKHVIEAIDPESKSITWKVIDGDVLELYDSFTVITLSDQHWATWTFLYEKKTEETPEPLVLLGFVIGMTKDIESHLLK</sequence>
<comment type="caution">
    <text evidence="2">The sequence shown here is derived from an EMBL/GenBank/DDBJ whole genome shotgun (WGS) entry which is preliminary data.</text>
</comment>
<evidence type="ECO:0000313" key="2">
    <source>
        <dbReference type="EMBL" id="KAG5608352.1"/>
    </source>
</evidence>
<feature type="domain" description="Bet v I/Major latex protein" evidence="1">
    <location>
        <begin position="2"/>
        <end position="146"/>
    </location>
</feature>
<dbReference type="CDD" id="cd07816">
    <property type="entry name" value="Bet_v1-like"/>
    <property type="match status" value="1"/>
</dbReference>
<dbReference type="AlphaFoldDB" id="A0A9J5Z8V7"/>
<dbReference type="SUPFAM" id="SSF55961">
    <property type="entry name" value="Bet v1-like"/>
    <property type="match status" value="1"/>
</dbReference>
<name>A0A9J5Z8V7_SOLCO</name>
<dbReference type="InterPro" id="IPR051761">
    <property type="entry name" value="MLP-like_ligand-binding"/>
</dbReference>
<dbReference type="InterPro" id="IPR000916">
    <property type="entry name" value="Bet_v_I/MLP"/>
</dbReference>
<accession>A0A9J5Z8V7</accession>
<organism evidence="2 3">
    <name type="scientific">Solanum commersonii</name>
    <name type="common">Commerson's wild potato</name>
    <name type="synonym">Commerson's nightshade</name>
    <dbReference type="NCBI Taxonomy" id="4109"/>
    <lineage>
        <taxon>Eukaryota</taxon>
        <taxon>Viridiplantae</taxon>
        <taxon>Streptophyta</taxon>
        <taxon>Embryophyta</taxon>
        <taxon>Tracheophyta</taxon>
        <taxon>Spermatophyta</taxon>
        <taxon>Magnoliopsida</taxon>
        <taxon>eudicotyledons</taxon>
        <taxon>Gunneridae</taxon>
        <taxon>Pentapetalae</taxon>
        <taxon>asterids</taxon>
        <taxon>lamiids</taxon>
        <taxon>Solanales</taxon>
        <taxon>Solanaceae</taxon>
        <taxon>Solanoideae</taxon>
        <taxon>Solaneae</taxon>
        <taxon>Solanum</taxon>
    </lineage>
</organism>
<reference evidence="2 3" key="1">
    <citation type="submission" date="2020-09" db="EMBL/GenBank/DDBJ databases">
        <title>De no assembly of potato wild relative species, Solanum commersonii.</title>
        <authorList>
            <person name="Cho K."/>
        </authorList>
    </citation>
    <scope>NUCLEOTIDE SEQUENCE [LARGE SCALE GENOMIC DNA]</scope>
    <source>
        <strain evidence="2">LZ3.2</strain>
        <tissue evidence="2">Leaf</tissue>
    </source>
</reference>
<dbReference type="Gene3D" id="3.30.530.20">
    <property type="match status" value="1"/>
</dbReference>
<dbReference type="Pfam" id="PF00407">
    <property type="entry name" value="Bet_v_1"/>
    <property type="match status" value="1"/>
</dbReference>
<dbReference type="OrthoDB" id="1072116at2759"/>
<proteinExistence type="predicted"/>
<protein>
    <recommendedName>
        <fullName evidence="1">Bet v I/Major latex protein domain-containing protein</fullName>
    </recommendedName>
</protein>
<dbReference type="SMART" id="SM01037">
    <property type="entry name" value="Bet_v_1"/>
    <property type="match status" value="1"/>
</dbReference>
<gene>
    <name evidence="2" type="ORF">H5410_019633</name>
</gene>
<evidence type="ECO:0000313" key="3">
    <source>
        <dbReference type="Proteomes" id="UP000824120"/>
    </source>
</evidence>
<dbReference type="Proteomes" id="UP000824120">
    <property type="component" value="Chromosome 4"/>
</dbReference>
<dbReference type="GO" id="GO:0006952">
    <property type="term" value="P:defense response"/>
    <property type="evidence" value="ECO:0007669"/>
    <property type="project" value="InterPro"/>
</dbReference>